<protein>
    <submittedName>
        <fullName evidence="2">Uncharacterized protein</fullName>
    </submittedName>
</protein>
<reference evidence="2" key="1">
    <citation type="submission" date="2013-04" db="EMBL/GenBank/DDBJ databases">
        <title>The Genome Sequence of Fonticula alba ATCC 38817.</title>
        <authorList>
            <consortium name="The Broad Institute Genomics Platform"/>
            <person name="Russ C."/>
            <person name="Cuomo C."/>
            <person name="Burger G."/>
            <person name="Gray M.W."/>
            <person name="Holland P.W.H."/>
            <person name="King N."/>
            <person name="Lang F.B.F."/>
            <person name="Roger A.J."/>
            <person name="Ruiz-Trillo I."/>
            <person name="Brown M."/>
            <person name="Walker B."/>
            <person name="Young S."/>
            <person name="Zeng Q."/>
            <person name="Gargeya S."/>
            <person name="Fitzgerald M."/>
            <person name="Haas B."/>
            <person name="Abouelleil A."/>
            <person name="Allen A.W."/>
            <person name="Alvarado L."/>
            <person name="Arachchi H.M."/>
            <person name="Berlin A.M."/>
            <person name="Chapman S.B."/>
            <person name="Gainer-Dewar J."/>
            <person name="Goldberg J."/>
            <person name="Griggs A."/>
            <person name="Gujja S."/>
            <person name="Hansen M."/>
            <person name="Howarth C."/>
            <person name="Imamovic A."/>
            <person name="Ireland A."/>
            <person name="Larimer J."/>
            <person name="McCowan C."/>
            <person name="Murphy C."/>
            <person name="Pearson M."/>
            <person name="Poon T.W."/>
            <person name="Priest M."/>
            <person name="Roberts A."/>
            <person name="Saif S."/>
            <person name="Shea T."/>
            <person name="Sisk P."/>
            <person name="Sykes S."/>
            <person name="Wortman J."/>
            <person name="Nusbaum C."/>
            <person name="Birren B."/>
        </authorList>
    </citation>
    <scope>NUCLEOTIDE SEQUENCE [LARGE SCALE GENOMIC DNA]</scope>
    <source>
        <strain evidence="2">ATCC 38817</strain>
    </source>
</reference>
<feature type="region of interest" description="Disordered" evidence="1">
    <location>
        <begin position="95"/>
        <end position="158"/>
    </location>
</feature>
<feature type="compositionally biased region" description="Acidic residues" evidence="1">
    <location>
        <begin position="386"/>
        <end position="403"/>
    </location>
</feature>
<dbReference type="RefSeq" id="XP_009497810.1">
    <property type="nucleotide sequence ID" value="XM_009499535.1"/>
</dbReference>
<evidence type="ECO:0000313" key="2">
    <source>
        <dbReference type="EMBL" id="KCV67779.1"/>
    </source>
</evidence>
<dbReference type="EMBL" id="KB932213">
    <property type="protein sequence ID" value="KCV67779.1"/>
    <property type="molecule type" value="Genomic_DNA"/>
</dbReference>
<feature type="region of interest" description="Disordered" evidence="1">
    <location>
        <begin position="1"/>
        <end position="62"/>
    </location>
</feature>
<dbReference type="AlphaFoldDB" id="A0A058Z0I1"/>
<dbReference type="Proteomes" id="UP000030693">
    <property type="component" value="Unassembled WGS sequence"/>
</dbReference>
<feature type="compositionally biased region" description="Low complexity" evidence="1">
    <location>
        <begin position="242"/>
        <end position="251"/>
    </location>
</feature>
<gene>
    <name evidence="2" type="ORF">H696_05721</name>
</gene>
<proteinExistence type="predicted"/>
<accession>A0A058Z0I1</accession>
<keyword evidence="3" id="KW-1185">Reference proteome</keyword>
<feature type="compositionally biased region" description="Basic and acidic residues" evidence="1">
    <location>
        <begin position="1"/>
        <end position="16"/>
    </location>
</feature>
<feature type="compositionally biased region" description="Basic and acidic residues" evidence="1">
    <location>
        <begin position="107"/>
        <end position="117"/>
    </location>
</feature>
<sequence>MSAFLREHFPELHRAGPDAPAGPGESQPPAATTRPAEVGPDGLTYADVSGEASAPANGADADTKKKRTLFKVDTQLLTGPNGVGLLREMLLHRFPPEPGLEAGSESDPEHEPEHEPAAESADGEYPLPRIRRAPIPGPHLGLAPSGDPAGGKRRVSRTAVRRDLSRLLKVYSLWVHAAAGRRRTLRDFARDCARLGADSAGQAMIYAWRLDPRTAGLGPAPGLAEADRRAAGTPAPAPAPAPAADGGPHAGFEYDQELAEWEAALNGPSPRVAGADAGGDGDGAGSAAAAAPLSLQQQVDLNRRRAASLMSLRLTDPGDPRVFASDYLAGLVEDSPAGRAAAPGSRGEPARVLAPDGALPNGGGGGPGAEQYPSDFDLEQAGLDGLFDDEPDLPDYDFDMEFM</sequence>
<organism evidence="2">
    <name type="scientific">Fonticula alba</name>
    <name type="common">Slime mold</name>
    <dbReference type="NCBI Taxonomy" id="691883"/>
    <lineage>
        <taxon>Eukaryota</taxon>
        <taxon>Rotosphaerida</taxon>
        <taxon>Fonticulaceae</taxon>
        <taxon>Fonticula</taxon>
    </lineage>
</organism>
<dbReference type="GeneID" id="20530446"/>
<name>A0A058Z0I1_FONAL</name>
<evidence type="ECO:0000256" key="1">
    <source>
        <dbReference type="SAM" id="MobiDB-lite"/>
    </source>
</evidence>
<evidence type="ECO:0000313" key="3">
    <source>
        <dbReference type="Proteomes" id="UP000030693"/>
    </source>
</evidence>
<feature type="compositionally biased region" description="Low complexity" evidence="1">
    <location>
        <begin position="336"/>
        <end position="359"/>
    </location>
</feature>
<feature type="region of interest" description="Disordered" evidence="1">
    <location>
        <begin position="219"/>
        <end position="251"/>
    </location>
</feature>
<feature type="region of interest" description="Disordered" evidence="1">
    <location>
        <begin position="267"/>
        <end position="288"/>
    </location>
</feature>
<feature type="region of interest" description="Disordered" evidence="1">
    <location>
        <begin position="336"/>
        <end position="403"/>
    </location>
</feature>